<dbReference type="EMBL" id="UHFM01000006">
    <property type="protein sequence ID" value="SUN58627.1"/>
    <property type="molecule type" value="Genomic_DNA"/>
</dbReference>
<dbReference type="Proteomes" id="UP000254510">
    <property type="component" value="Unassembled WGS sequence"/>
</dbReference>
<accession>A0A380K0Z5</accession>
<organism evidence="2 3">
    <name type="scientific">Streptococcus gallolyticus</name>
    <dbReference type="NCBI Taxonomy" id="315405"/>
    <lineage>
        <taxon>Bacteria</taxon>
        <taxon>Bacillati</taxon>
        <taxon>Bacillota</taxon>
        <taxon>Bacilli</taxon>
        <taxon>Lactobacillales</taxon>
        <taxon>Streptococcaceae</taxon>
        <taxon>Streptococcus</taxon>
    </lineage>
</organism>
<gene>
    <name evidence="2" type="ORF">NCTC13767_00583</name>
</gene>
<feature type="domain" description="Core" evidence="1">
    <location>
        <begin position="1"/>
        <end position="113"/>
    </location>
</feature>
<dbReference type="InterPro" id="IPR035903">
    <property type="entry name" value="HesB-like_dom_sf"/>
</dbReference>
<sequence>MKIIFDELATEKIKSFGAVDLALDFNHTLSETNTEVDACTGGISRWRLVAVDKGTTPGTFDGKMESEFGSIYFQDWGKFFWDEHDLKVGHEGSFNLMTLKTDWDTISNNFLIVDFRGKSNVDNKLVQNENLEIFK</sequence>
<protein>
    <recommendedName>
        <fullName evidence="1">Core domain-containing protein</fullName>
    </recommendedName>
</protein>
<evidence type="ECO:0000313" key="2">
    <source>
        <dbReference type="EMBL" id="SUN58627.1"/>
    </source>
</evidence>
<dbReference type="Gene3D" id="2.60.300.12">
    <property type="entry name" value="HesB-like domain"/>
    <property type="match status" value="1"/>
</dbReference>
<evidence type="ECO:0000259" key="1">
    <source>
        <dbReference type="Pfam" id="PF01521"/>
    </source>
</evidence>
<dbReference type="SUPFAM" id="SSF89360">
    <property type="entry name" value="HesB-like domain"/>
    <property type="match status" value="1"/>
</dbReference>
<evidence type="ECO:0000313" key="3">
    <source>
        <dbReference type="Proteomes" id="UP000254510"/>
    </source>
</evidence>
<dbReference type="AlphaFoldDB" id="A0A380K0Z5"/>
<name>A0A380K0Z5_9STRE</name>
<dbReference type="Pfam" id="PF01521">
    <property type="entry name" value="Fe-S_biosyn"/>
    <property type="match status" value="1"/>
</dbReference>
<reference evidence="2 3" key="1">
    <citation type="submission" date="2018-06" db="EMBL/GenBank/DDBJ databases">
        <authorList>
            <consortium name="Pathogen Informatics"/>
            <person name="Doyle S."/>
        </authorList>
    </citation>
    <scope>NUCLEOTIDE SEQUENCE [LARGE SCALE GENOMIC DNA]</scope>
    <source>
        <strain evidence="2 3">NCTC13767</strain>
    </source>
</reference>
<dbReference type="InterPro" id="IPR000361">
    <property type="entry name" value="ATAP_core_dom"/>
</dbReference>
<proteinExistence type="predicted"/>